<dbReference type="InParanoid" id="A0A6J2Y111"/>
<proteinExistence type="predicted"/>
<dbReference type="Proteomes" id="UP000504635">
    <property type="component" value="Unplaced"/>
</dbReference>
<dbReference type="GeneID" id="115883248"/>
<name>A0A6J2Y111_SITOR</name>
<feature type="region of interest" description="Disordered" evidence="1">
    <location>
        <begin position="22"/>
        <end position="49"/>
    </location>
</feature>
<evidence type="ECO:0000313" key="3">
    <source>
        <dbReference type="RefSeq" id="XP_030757443.1"/>
    </source>
</evidence>
<organism evidence="2 3">
    <name type="scientific">Sitophilus oryzae</name>
    <name type="common">Rice weevil</name>
    <name type="synonym">Curculio oryzae</name>
    <dbReference type="NCBI Taxonomy" id="7048"/>
    <lineage>
        <taxon>Eukaryota</taxon>
        <taxon>Metazoa</taxon>
        <taxon>Ecdysozoa</taxon>
        <taxon>Arthropoda</taxon>
        <taxon>Hexapoda</taxon>
        <taxon>Insecta</taxon>
        <taxon>Pterygota</taxon>
        <taxon>Neoptera</taxon>
        <taxon>Endopterygota</taxon>
        <taxon>Coleoptera</taxon>
        <taxon>Polyphaga</taxon>
        <taxon>Cucujiformia</taxon>
        <taxon>Curculionidae</taxon>
        <taxon>Dryophthorinae</taxon>
        <taxon>Sitophilus</taxon>
    </lineage>
</organism>
<evidence type="ECO:0000313" key="2">
    <source>
        <dbReference type="Proteomes" id="UP000504635"/>
    </source>
</evidence>
<feature type="non-terminal residue" evidence="3">
    <location>
        <position position="1"/>
    </location>
</feature>
<dbReference type="AlphaFoldDB" id="A0A6J2Y111"/>
<sequence>VKNIRFHVLEKVPDPSRYIKVSTSSNYPTASGLTNSAGSGSEPDQNCPVSGGKSFKCLHWRCPSSTTIFYGVVTMTVKWWTSRLVYRTLQLPLAPKNYDYKHQY</sequence>
<reference evidence="3" key="1">
    <citation type="submission" date="2025-08" db="UniProtKB">
        <authorList>
            <consortium name="RefSeq"/>
        </authorList>
    </citation>
    <scope>IDENTIFICATION</scope>
    <source>
        <tissue evidence="3">Gonads</tissue>
    </source>
</reference>
<accession>A0A6J2Y111</accession>
<gene>
    <name evidence="3" type="primary">LOC115883248</name>
</gene>
<feature type="compositionally biased region" description="Polar residues" evidence="1">
    <location>
        <begin position="22"/>
        <end position="48"/>
    </location>
</feature>
<dbReference type="RefSeq" id="XP_030757443.1">
    <property type="nucleotide sequence ID" value="XM_030901583.1"/>
</dbReference>
<dbReference type="KEGG" id="soy:115883248"/>
<protein>
    <submittedName>
        <fullName evidence="3">Uncharacterized protein LOC115883248</fullName>
    </submittedName>
</protein>
<keyword evidence="2" id="KW-1185">Reference proteome</keyword>
<evidence type="ECO:0000256" key="1">
    <source>
        <dbReference type="SAM" id="MobiDB-lite"/>
    </source>
</evidence>